<protein>
    <submittedName>
        <fullName evidence="1">Uncharacterized protein</fullName>
    </submittedName>
</protein>
<accession>A0A433V5W9</accession>
<reference evidence="1" key="1">
    <citation type="submission" date="2018-12" db="EMBL/GenBank/DDBJ databases">
        <authorList>
            <person name="Will S."/>
            <person name="Neumann-Schaal M."/>
            <person name="Henke P."/>
        </authorList>
    </citation>
    <scope>NUCLEOTIDE SEQUENCE</scope>
    <source>
        <strain evidence="1">PCC 7102</strain>
    </source>
</reference>
<dbReference type="EMBL" id="RSCL01000019">
    <property type="protein sequence ID" value="RUT01490.1"/>
    <property type="molecule type" value="Genomic_DNA"/>
</dbReference>
<dbReference type="RefSeq" id="WP_127084772.1">
    <property type="nucleotide sequence ID" value="NZ_RSCL01000019.1"/>
</dbReference>
<name>A0A433V5W9_9CYAN</name>
<gene>
    <name evidence="1" type="ORF">DSM106972_065870</name>
</gene>
<dbReference type="Pfam" id="PF14516">
    <property type="entry name" value="AAA_35"/>
    <property type="match status" value="1"/>
</dbReference>
<dbReference type="AlphaFoldDB" id="A0A433V5W9"/>
<dbReference type="OrthoDB" id="434800at2"/>
<evidence type="ECO:0000313" key="1">
    <source>
        <dbReference type="EMBL" id="RUT01490.1"/>
    </source>
</evidence>
<organism evidence="1 2">
    <name type="scientific">Dulcicalothrix desertica PCC 7102</name>
    <dbReference type="NCBI Taxonomy" id="232991"/>
    <lineage>
        <taxon>Bacteria</taxon>
        <taxon>Bacillati</taxon>
        <taxon>Cyanobacteriota</taxon>
        <taxon>Cyanophyceae</taxon>
        <taxon>Nostocales</taxon>
        <taxon>Calotrichaceae</taxon>
        <taxon>Dulcicalothrix</taxon>
    </lineage>
</organism>
<evidence type="ECO:0000313" key="2">
    <source>
        <dbReference type="Proteomes" id="UP000271624"/>
    </source>
</evidence>
<proteinExistence type="predicted"/>
<keyword evidence="2" id="KW-1185">Reference proteome</keyword>
<sequence length="135" mass="15584">MTNNYEYEVGGSLEENAPIYVIRQADTDLYENLKAGVFCYIFNSRQMGKTSLIVRTMKKLQALGYACTSLDFSVRGSQWYAGILYKLVMNFNIGNPSEYLHNWWQQRGAITPVERLEDFIETVLLTSIQSKMIIF</sequence>
<dbReference type="Proteomes" id="UP000271624">
    <property type="component" value="Unassembled WGS sequence"/>
</dbReference>
<reference evidence="1" key="2">
    <citation type="journal article" date="2019" name="Genome Biol. Evol.">
        <title>Day and night: Metabolic profiles and evolutionary relationships of six axenic non-marine cyanobacteria.</title>
        <authorList>
            <person name="Will S.E."/>
            <person name="Henke P."/>
            <person name="Boedeker C."/>
            <person name="Huang S."/>
            <person name="Brinkmann H."/>
            <person name="Rohde M."/>
            <person name="Jarek M."/>
            <person name="Friedl T."/>
            <person name="Seufert S."/>
            <person name="Schumacher M."/>
            <person name="Overmann J."/>
            <person name="Neumann-Schaal M."/>
            <person name="Petersen J."/>
        </authorList>
    </citation>
    <scope>NUCLEOTIDE SEQUENCE [LARGE SCALE GENOMIC DNA]</scope>
    <source>
        <strain evidence="1">PCC 7102</strain>
    </source>
</reference>
<comment type="caution">
    <text evidence="1">The sequence shown here is derived from an EMBL/GenBank/DDBJ whole genome shotgun (WGS) entry which is preliminary data.</text>
</comment>